<dbReference type="Gene3D" id="2.60.120.310">
    <property type="entry name" value="Copper type II, ascorbate-dependent monooxygenase, N-terminal domain"/>
    <property type="match status" value="1"/>
</dbReference>
<feature type="chain" id="PRO_5044896111" description="DOMON domain-containing protein" evidence="13">
    <location>
        <begin position="20"/>
        <end position="579"/>
    </location>
</feature>
<keyword evidence="4" id="KW-0812">Transmembrane</keyword>
<dbReference type="AlphaFoldDB" id="A0ABD2NYG8"/>
<proteinExistence type="inferred from homology"/>
<dbReference type="PANTHER" id="PTHR10157">
    <property type="entry name" value="DOPAMINE BETA HYDROXYLASE RELATED"/>
    <property type="match status" value="1"/>
</dbReference>
<dbReference type="GO" id="GO:0046872">
    <property type="term" value="F:metal ion binding"/>
    <property type="evidence" value="ECO:0007669"/>
    <property type="project" value="UniProtKB-KW"/>
</dbReference>
<evidence type="ECO:0000256" key="10">
    <source>
        <dbReference type="ARBA" id="ARBA00023136"/>
    </source>
</evidence>
<comment type="subcellular location">
    <subcellularLocation>
        <location evidence="2">Membrane</location>
        <topology evidence="2">Single-pass membrane protein</topology>
    </subcellularLocation>
</comment>
<dbReference type="GO" id="GO:0016715">
    <property type="term" value="F:oxidoreductase activity, acting on paired donors, with incorporation or reduction of molecular oxygen, reduced ascorbate as one donor, and incorporation of one atom of oxygen"/>
    <property type="evidence" value="ECO:0007669"/>
    <property type="project" value="UniProtKB-ARBA"/>
</dbReference>
<sequence>MFKIFMLSVIFFLINRYDAFQRENPVFHAPLDAQMGMMMHWVLDYPTKTIIFEIHLKQLKLQWFALGFSDRGNPYPADYCLLSAGWNHVDFVDSWASDEGILHLDEKQNCEGFLIKNVNEFTKFTFRRKFDTCDENDYIIEEGTTHIVWLKGEGPMTNIEGFNISNIRRENKGMIRVSLLKNIFVESIPSYVEKLDVTVNKVTVPPVETTYWCSVRKLPKRFKKKHHIYQFTSNIQKNSEGVVHHMEVFHCFAPANQKIPLYEGSCFASERPLATQVCKRVLAAWAMGAGPFTYPQEASLPIGGPDFNPYIMLEVHYNNPEMLSGLVDSSGITLYVSDKLKNMDAGIMELGLEYTDKMAIPPGQENFPLSGYCVSECTAVSLPLTGITIFGSQLHTHLTGVKVETRHFRNGQELPLLNYDNHYSTHFQEIRRLKRIVTVLPGDALVTKCDYNTEDKENITLGGFAITDEMCVNYIHYFPASALEVCKSSISDQALQTYFRYMNEWEGQSTSSNAISENYKAIKWNKMRTELLREVYSESPLSMQCNMSSGERFSGYWENTPITPILKPLPPLQRQCTKL</sequence>
<dbReference type="InterPro" id="IPR020611">
    <property type="entry name" value="Cu2_ascorb_mOase_CS-1"/>
</dbReference>
<dbReference type="GO" id="GO:0016020">
    <property type="term" value="C:membrane"/>
    <property type="evidence" value="ECO:0007669"/>
    <property type="project" value="UniProtKB-SubCell"/>
</dbReference>
<evidence type="ECO:0000256" key="3">
    <source>
        <dbReference type="ARBA" id="ARBA00010676"/>
    </source>
</evidence>
<keyword evidence="11" id="KW-1015">Disulfide bond</keyword>
<keyword evidence="6" id="KW-1133">Transmembrane helix</keyword>
<evidence type="ECO:0000259" key="14">
    <source>
        <dbReference type="PROSITE" id="PS50836"/>
    </source>
</evidence>
<dbReference type="FunFam" id="2.60.120.230:FF:000001">
    <property type="entry name" value="Monooxygenase, DBH-like 1"/>
    <property type="match status" value="1"/>
</dbReference>
<dbReference type="SUPFAM" id="SSF49742">
    <property type="entry name" value="PHM/PNGase F"/>
    <property type="match status" value="2"/>
</dbReference>
<keyword evidence="16" id="KW-1185">Reference proteome</keyword>
<evidence type="ECO:0000256" key="5">
    <source>
        <dbReference type="ARBA" id="ARBA00022723"/>
    </source>
</evidence>
<evidence type="ECO:0000256" key="13">
    <source>
        <dbReference type="SAM" id="SignalP"/>
    </source>
</evidence>
<dbReference type="Pfam" id="PF03351">
    <property type="entry name" value="DOMON"/>
    <property type="match status" value="1"/>
</dbReference>
<protein>
    <recommendedName>
        <fullName evidence="14">DOMON domain-containing protein</fullName>
    </recommendedName>
</protein>
<reference evidence="15 16" key="1">
    <citation type="journal article" date="2021" name="BMC Biol.">
        <title>Horizontally acquired antibacterial genes associated with adaptive radiation of ladybird beetles.</title>
        <authorList>
            <person name="Li H.S."/>
            <person name="Tang X.F."/>
            <person name="Huang Y.H."/>
            <person name="Xu Z.Y."/>
            <person name="Chen M.L."/>
            <person name="Du X.Y."/>
            <person name="Qiu B.Y."/>
            <person name="Chen P.T."/>
            <person name="Zhang W."/>
            <person name="Slipinski A."/>
            <person name="Escalona H.E."/>
            <person name="Waterhouse R.M."/>
            <person name="Zwick A."/>
            <person name="Pang H."/>
        </authorList>
    </citation>
    <scope>NUCLEOTIDE SEQUENCE [LARGE SCALE GENOMIC DNA]</scope>
    <source>
        <strain evidence="15">SYSU2018</strain>
    </source>
</reference>
<dbReference type="Gene3D" id="2.60.120.230">
    <property type="match status" value="1"/>
</dbReference>
<dbReference type="InterPro" id="IPR000323">
    <property type="entry name" value="Cu2_ascorb_mOase_N"/>
</dbReference>
<evidence type="ECO:0000313" key="16">
    <source>
        <dbReference type="Proteomes" id="UP001516400"/>
    </source>
</evidence>
<dbReference type="InterPro" id="IPR045266">
    <property type="entry name" value="DOH_DOMON"/>
</dbReference>
<evidence type="ECO:0000256" key="9">
    <source>
        <dbReference type="ARBA" id="ARBA00023033"/>
    </source>
</evidence>
<organism evidence="15 16">
    <name type="scientific">Cryptolaemus montrouzieri</name>
    <dbReference type="NCBI Taxonomy" id="559131"/>
    <lineage>
        <taxon>Eukaryota</taxon>
        <taxon>Metazoa</taxon>
        <taxon>Ecdysozoa</taxon>
        <taxon>Arthropoda</taxon>
        <taxon>Hexapoda</taxon>
        <taxon>Insecta</taxon>
        <taxon>Pterygota</taxon>
        <taxon>Neoptera</taxon>
        <taxon>Endopterygota</taxon>
        <taxon>Coleoptera</taxon>
        <taxon>Polyphaga</taxon>
        <taxon>Cucujiformia</taxon>
        <taxon>Coccinelloidea</taxon>
        <taxon>Coccinellidae</taxon>
        <taxon>Scymninae</taxon>
        <taxon>Scymnini</taxon>
        <taxon>Cryptolaemus</taxon>
    </lineage>
</organism>
<dbReference type="PRINTS" id="PR00767">
    <property type="entry name" value="DBMONOXGNASE"/>
</dbReference>
<name>A0ABD2NYG8_9CUCU</name>
<keyword evidence="13" id="KW-0732">Signal</keyword>
<evidence type="ECO:0000256" key="2">
    <source>
        <dbReference type="ARBA" id="ARBA00004167"/>
    </source>
</evidence>
<keyword evidence="5" id="KW-0479">Metal-binding</keyword>
<evidence type="ECO:0000256" key="7">
    <source>
        <dbReference type="ARBA" id="ARBA00023002"/>
    </source>
</evidence>
<feature type="signal peptide" evidence="13">
    <location>
        <begin position="1"/>
        <end position="19"/>
    </location>
</feature>
<evidence type="ECO:0000256" key="6">
    <source>
        <dbReference type="ARBA" id="ARBA00022989"/>
    </source>
</evidence>
<dbReference type="Pfam" id="PF03712">
    <property type="entry name" value="Cu2_monoox_C"/>
    <property type="match status" value="1"/>
</dbReference>
<dbReference type="InterPro" id="IPR014784">
    <property type="entry name" value="Cu2_ascorb_mOase-like_C"/>
</dbReference>
<comment type="similarity">
    <text evidence="3">Belongs to the copper type II ascorbate-dependent monooxygenase family.</text>
</comment>
<keyword evidence="7" id="KW-0560">Oxidoreductase</keyword>
<dbReference type="PANTHER" id="PTHR10157:SF29">
    <property type="entry name" value="DOPAMINE BETA-HYDROXYLASE"/>
    <property type="match status" value="1"/>
</dbReference>
<dbReference type="InterPro" id="IPR005018">
    <property type="entry name" value="DOMON_domain"/>
</dbReference>
<dbReference type="EMBL" id="JABFTP020000165">
    <property type="protein sequence ID" value="KAL3283755.1"/>
    <property type="molecule type" value="Genomic_DNA"/>
</dbReference>
<dbReference type="InterPro" id="IPR036939">
    <property type="entry name" value="Cu2_ascorb_mOase_N_sf"/>
</dbReference>
<dbReference type="Pfam" id="PF01082">
    <property type="entry name" value="Cu2_monooxygen"/>
    <property type="match status" value="1"/>
</dbReference>
<comment type="cofactor">
    <cofactor evidence="1">
        <name>Cu(2+)</name>
        <dbReference type="ChEBI" id="CHEBI:29036"/>
    </cofactor>
</comment>
<evidence type="ECO:0000256" key="11">
    <source>
        <dbReference type="ARBA" id="ARBA00023157"/>
    </source>
</evidence>
<dbReference type="Proteomes" id="UP001516400">
    <property type="component" value="Unassembled WGS sequence"/>
</dbReference>
<evidence type="ECO:0000256" key="4">
    <source>
        <dbReference type="ARBA" id="ARBA00022692"/>
    </source>
</evidence>
<dbReference type="InterPro" id="IPR028460">
    <property type="entry name" value="Tbh/DBH"/>
</dbReference>
<dbReference type="PROSITE" id="PS00084">
    <property type="entry name" value="CU2_MONOOXYGENASE_1"/>
    <property type="match status" value="1"/>
</dbReference>
<feature type="domain" description="DOMON" evidence="14">
    <location>
        <begin position="35"/>
        <end position="152"/>
    </location>
</feature>
<keyword evidence="8" id="KW-0186">Copper</keyword>
<keyword evidence="9" id="KW-0503">Monooxygenase</keyword>
<keyword evidence="10" id="KW-0472">Membrane</keyword>
<evidence type="ECO:0000313" key="15">
    <source>
        <dbReference type="EMBL" id="KAL3283755.1"/>
    </source>
</evidence>
<evidence type="ECO:0000256" key="8">
    <source>
        <dbReference type="ARBA" id="ARBA00023008"/>
    </source>
</evidence>
<evidence type="ECO:0000256" key="1">
    <source>
        <dbReference type="ARBA" id="ARBA00001973"/>
    </source>
</evidence>
<dbReference type="CDD" id="cd09631">
    <property type="entry name" value="DOMON_DOH"/>
    <property type="match status" value="1"/>
</dbReference>
<dbReference type="InterPro" id="IPR008977">
    <property type="entry name" value="PHM/PNGase_F_dom_sf"/>
</dbReference>
<dbReference type="PROSITE" id="PS50836">
    <property type="entry name" value="DOMON"/>
    <property type="match status" value="1"/>
</dbReference>
<dbReference type="InterPro" id="IPR024548">
    <property type="entry name" value="Cu2_monoox_C"/>
</dbReference>
<accession>A0ABD2NYG8</accession>
<gene>
    <name evidence="15" type="ORF">HHI36_017925</name>
</gene>
<comment type="caution">
    <text evidence="15">The sequence shown here is derived from an EMBL/GenBank/DDBJ whole genome shotgun (WGS) entry which is preliminary data.</text>
</comment>
<dbReference type="InterPro" id="IPR000945">
    <property type="entry name" value="DBH-like"/>
</dbReference>
<dbReference type="FunFam" id="2.60.120.310:FF:000004">
    <property type="entry name" value="DBH-like monooxygenase protein 1"/>
    <property type="match status" value="1"/>
</dbReference>
<keyword evidence="12" id="KW-0325">Glycoprotein</keyword>
<dbReference type="SMART" id="SM00664">
    <property type="entry name" value="DoH"/>
    <property type="match status" value="1"/>
</dbReference>
<evidence type="ECO:0000256" key="12">
    <source>
        <dbReference type="ARBA" id="ARBA00023180"/>
    </source>
</evidence>